<protein>
    <recommendedName>
        <fullName evidence="3">Phospholipase D</fullName>
    </recommendedName>
    <alternativeName>
        <fullName evidence="5">Choline phosphatase</fullName>
    </alternativeName>
</protein>
<gene>
    <name evidence="8" type="ORF">ACFQ33_15425</name>
</gene>
<evidence type="ECO:0000256" key="6">
    <source>
        <dbReference type="SAM" id="Phobius"/>
    </source>
</evidence>
<keyword evidence="6" id="KW-1133">Transmembrane helix</keyword>
<evidence type="ECO:0000256" key="3">
    <source>
        <dbReference type="ARBA" id="ARBA00018392"/>
    </source>
</evidence>
<evidence type="ECO:0000256" key="2">
    <source>
        <dbReference type="ARBA" id="ARBA00004613"/>
    </source>
</evidence>
<feature type="domain" description="PLD phosphodiesterase" evidence="7">
    <location>
        <begin position="400"/>
        <end position="427"/>
    </location>
</feature>
<dbReference type="PANTHER" id="PTHR21248:SF22">
    <property type="entry name" value="PHOSPHOLIPASE D"/>
    <property type="match status" value="1"/>
</dbReference>
<organism evidence="8 9">
    <name type="scientific">Mycoplana ramosa</name>
    <name type="common">Mycoplana bullata</name>
    <dbReference type="NCBI Taxonomy" id="40837"/>
    <lineage>
        <taxon>Bacteria</taxon>
        <taxon>Pseudomonadati</taxon>
        <taxon>Pseudomonadota</taxon>
        <taxon>Alphaproteobacteria</taxon>
        <taxon>Hyphomicrobiales</taxon>
        <taxon>Rhizobiaceae</taxon>
        <taxon>Mycoplana</taxon>
    </lineage>
</organism>
<dbReference type="SUPFAM" id="SSF56024">
    <property type="entry name" value="Phospholipase D/nuclease"/>
    <property type="match status" value="2"/>
</dbReference>
<reference evidence="9" key="1">
    <citation type="journal article" date="2019" name="Int. J. Syst. Evol. Microbiol.">
        <title>The Global Catalogue of Microorganisms (GCM) 10K type strain sequencing project: providing services to taxonomists for standard genome sequencing and annotation.</title>
        <authorList>
            <consortium name="The Broad Institute Genomics Platform"/>
            <consortium name="The Broad Institute Genome Sequencing Center for Infectious Disease"/>
            <person name="Wu L."/>
            <person name="Ma J."/>
        </authorList>
    </citation>
    <scope>NUCLEOTIDE SEQUENCE [LARGE SCALE GENOMIC DNA]</scope>
    <source>
        <strain evidence="9">CCUG 55609</strain>
    </source>
</reference>
<evidence type="ECO:0000256" key="1">
    <source>
        <dbReference type="ARBA" id="ARBA00003145"/>
    </source>
</evidence>
<dbReference type="SMART" id="SM00155">
    <property type="entry name" value="PLDc"/>
    <property type="match status" value="2"/>
</dbReference>
<keyword evidence="6" id="KW-0472">Membrane</keyword>
<evidence type="ECO:0000313" key="8">
    <source>
        <dbReference type="EMBL" id="MFD1329279.1"/>
    </source>
</evidence>
<dbReference type="Pfam" id="PF13091">
    <property type="entry name" value="PLDc_2"/>
    <property type="match status" value="2"/>
</dbReference>
<evidence type="ECO:0000256" key="5">
    <source>
        <dbReference type="ARBA" id="ARBA00029594"/>
    </source>
</evidence>
<evidence type="ECO:0000313" key="9">
    <source>
        <dbReference type="Proteomes" id="UP001597173"/>
    </source>
</evidence>
<dbReference type="EMBL" id="JBHTNF010000010">
    <property type="protein sequence ID" value="MFD1329279.1"/>
    <property type="molecule type" value="Genomic_DNA"/>
</dbReference>
<dbReference type="InterPro" id="IPR025202">
    <property type="entry name" value="PLD-like_dom"/>
</dbReference>
<accession>A0ABW3YZ80</accession>
<comment type="subcellular location">
    <subcellularLocation>
        <location evidence="2">Secreted</location>
    </subcellularLocation>
</comment>
<keyword evidence="6" id="KW-0812">Transmembrane</keyword>
<comment type="function">
    <text evidence="1">Could be a virulence factor.</text>
</comment>
<dbReference type="Gene3D" id="3.30.870.10">
    <property type="entry name" value="Endonuclease Chain A"/>
    <property type="match status" value="3"/>
</dbReference>
<dbReference type="InterPro" id="IPR001736">
    <property type="entry name" value="PLipase_D/transphosphatidylase"/>
</dbReference>
<dbReference type="Proteomes" id="UP001597173">
    <property type="component" value="Unassembled WGS sequence"/>
</dbReference>
<evidence type="ECO:0000259" key="7">
    <source>
        <dbReference type="PROSITE" id="PS50035"/>
    </source>
</evidence>
<feature type="transmembrane region" description="Helical" evidence="6">
    <location>
        <begin position="38"/>
        <end position="59"/>
    </location>
</feature>
<dbReference type="RefSeq" id="WP_374840035.1">
    <property type="nucleotide sequence ID" value="NZ_JBHEEW010000012.1"/>
</dbReference>
<keyword evidence="4" id="KW-0964">Secreted</keyword>
<dbReference type="PANTHER" id="PTHR21248">
    <property type="entry name" value="CARDIOLIPIN SYNTHASE"/>
    <property type="match status" value="1"/>
</dbReference>
<sequence length="487" mass="53352">MLQTISDYWPHILVVLSILLGTPAAIHATMTKEEVRAAIGWVGVILLSPILGAGLYYAFGVNRIRRKTLTLQRAGPIAQRGRHNPALYDIADETIHTRYGGALAAMKHLGYNVGRFPLTSGNRIELLESGDVAYAAMLDAIGNARRSILLETYIFDRDDIGTRFVEALAAAAARGVDVHVLIDAVGARYSTPSIVPSLRHAGISVRVFNGNIVMGLRLPYANLRTHRKILVVDGQVAFTGGLNIRAEFTSEFAGASVAKDTHFRVAGPIVGDLFHIAYEDWRFSGGEALDGEAWRIEPPTAEPGTELLARVVPSGPDKSVETNLRMLMGAISIAKSHIRIMTPYFLPERDLISALATAARRGVRIDIVVPGTNNLMLVDLAMTAQFDQLLKAGCRIWRSSGSFNHSKLTVVDGVWSYIGSSNFDPRSLRLNFEIDIEVFDTFFAAEIEARISTVLKSAEAVDLSALMARPFSRRLIERITWLGSPYL</sequence>
<comment type="caution">
    <text evidence="8">The sequence shown here is derived from an EMBL/GenBank/DDBJ whole genome shotgun (WGS) entry which is preliminary data.</text>
</comment>
<keyword evidence="9" id="KW-1185">Reference proteome</keyword>
<dbReference type="PROSITE" id="PS50035">
    <property type="entry name" value="PLD"/>
    <property type="match status" value="2"/>
</dbReference>
<evidence type="ECO:0000256" key="4">
    <source>
        <dbReference type="ARBA" id="ARBA00022525"/>
    </source>
</evidence>
<name>A0ABW3YZ80_MYCRA</name>
<feature type="domain" description="PLD phosphodiesterase" evidence="7">
    <location>
        <begin position="221"/>
        <end position="248"/>
    </location>
</feature>
<proteinExistence type="predicted"/>